<sequence>MAINDLPLLSQIKGRLSWLDQRQRVIAENVANADTPGYVGRDLNQPADFAAAMRSGGRVQMVRTSAMHIAPTGQASRFEATNAPDSETTLDGNSVVVEEQMLKMAESRMAYDAAIGIYQKSMQMLRMAARAPGR</sequence>
<keyword evidence="10" id="KW-1185">Reference proteome</keyword>
<comment type="subunit">
    <text evidence="6">The basal body constitutes a major portion of the flagellar organelle and consists of a number of rings mounted on a central rod. In Gram-negative bacteria, at least four rings, L, P, S and M are present, whereas Gram-positive bacteria lack the L and P rings. The rod consists of about 26 subunits of FlgG in the distal portion, and FlgB, FlgC and FlgF build up the proximal portion of the rod with about 6 subunits each. Rod assembly occurs by export via the flagellum-specific pathway of its constituent proteins and by their incorporation into the rod structure in the probable order of FlgB, FlgC, FlgF and FlgG. Another protein, FliE, also assembles onto the stable rod structure.</text>
</comment>
<comment type="function">
    <text evidence="5 7">Structural component of flagellum, the bacterial motility apparatus. Part of the rod structure of flagellar basal body.</text>
</comment>
<keyword evidence="9" id="KW-0969">Cilium</keyword>
<protein>
    <recommendedName>
        <fullName evidence="3 7">Flagellar basal body rod protein FlgB</fullName>
    </recommendedName>
</protein>
<dbReference type="Proteomes" id="UP000587415">
    <property type="component" value="Unassembled WGS sequence"/>
</dbReference>
<dbReference type="InterPro" id="IPR006300">
    <property type="entry name" value="FlgB"/>
</dbReference>
<keyword evidence="9" id="KW-0966">Cell projection</keyword>
<dbReference type="NCBIfam" id="NF004654">
    <property type="entry name" value="PRK06004.1"/>
    <property type="match status" value="1"/>
</dbReference>
<organism evidence="9 10">
    <name type="scientific">Brevundimonas alba</name>
    <dbReference type="NCBI Taxonomy" id="74314"/>
    <lineage>
        <taxon>Bacteria</taxon>
        <taxon>Pseudomonadati</taxon>
        <taxon>Pseudomonadota</taxon>
        <taxon>Alphaproteobacteria</taxon>
        <taxon>Caulobacterales</taxon>
        <taxon>Caulobacteraceae</taxon>
        <taxon>Brevundimonas</taxon>
    </lineage>
</organism>
<comment type="similarity">
    <text evidence="2 7">Belongs to the flagella basal body rod proteins family.</text>
</comment>
<evidence type="ECO:0000256" key="3">
    <source>
        <dbReference type="ARBA" id="ARBA00014376"/>
    </source>
</evidence>
<evidence type="ECO:0000256" key="5">
    <source>
        <dbReference type="ARBA" id="ARBA00024934"/>
    </source>
</evidence>
<evidence type="ECO:0000256" key="1">
    <source>
        <dbReference type="ARBA" id="ARBA00004117"/>
    </source>
</evidence>
<evidence type="ECO:0000256" key="7">
    <source>
        <dbReference type="PIRNR" id="PIRNR002889"/>
    </source>
</evidence>
<dbReference type="NCBIfam" id="TIGR01396">
    <property type="entry name" value="FlgB"/>
    <property type="match status" value="1"/>
</dbReference>
<dbReference type="PIRSF" id="PIRSF002889">
    <property type="entry name" value="Rod_FlgB"/>
    <property type="match status" value="1"/>
</dbReference>
<comment type="subcellular location">
    <subcellularLocation>
        <location evidence="1 7">Bacterial flagellum basal body</location>
    </subcellularLocation>
</comment>
<dbReference type="InterPro" id="IPR019776">
    <property type="entry name" value="Flagellar_basal_body_rod_CS"/>
</dbReference>
<evidence type="ECO:0000313" key="9">
    <source>
        <dbReference type="EMBL" id="NJC41381.1"/>
    </source>
</evidence>
<dbReference type="EMBL" id="JAATJM010000001">
    <property type="protein sequence ID" value="NJC41381.1"/>
    <property type="molecule type" value="Genomic_DNA"/>
</dbReference>
<dbReference type="AlphaFoldDB" id="A0A7X5YK18"/>
<feature type="domain" description="Flagellar basal body rod protein N-terminal" evidence="8">
    <location>
        <begin position="15"/>
        <end position="38"/>
    </location>
</feature>
<dbReference type="PROSITE" id="PS00588">
    <property type="entry name" value="FLAGELLA_BB_ROD"/>
    <property type="match status" value="1"/>
</dbReference>
<name>A0A7X5YK18_9CAUL</name>
<gene>
    <name evidence="9" type="ORF">GGQ87_001639</name>
</gene>
<evidence type="ECO:0000313" key="10">
    <source>
        <dbReference type="Proteomes" id="UP000587415"/>
    </source>
</evidence>
<dbReference type="InterPro" id="IPR001444">
    <property type="entry name" value="Flag_bb_rod_N"/>
</dbReference>
<evidence type="ECO:0000256" key="6">
    <source>
        <dbReference type="ARBA" id="ARBA00026072"/>
    </source>
</evidence>
<dbReference type="RefSeq" id="WP_168046455.1">
    <property type="nucleotide sequence ID" value="NZ_JAATJM010000001.1"/>
</dbReference>
<reference evidence="9 10" key="1">
    <citation type="submission" date="2020-03" db="EMBL/GenBank/DDBJ databases">
        <title>Genomic Encyclopedia of Type Strains, Phase IV (KMG-IV): sequencing the most valuable type-strain genomes for metagenomic binning, comparative biology and taxonomic classification.</title>
        <authorList>
            <person name="Goeker M."/>
        </authorList>
    </citation>
    <scope>NUCLEOTIDE SEQUENCE [LARGE SCALE GENOMIC DNA]</scope>
    <source>
        <strain evidence="9 10">DSM 4736</strain>
    </source>
</reference>
<proteinExistence type="inferred from homology"/>
<evidence type="ECO:0000256" key="4">
    <source>
        <dbReference type="ARBA" id="ARBA00023143"/>
    </source>
</evidence>
<comment type="caution">
    <text evidence="9">The sequence shown here is derived from an EMBL/GenBank/DDBJ whole genome shotgun (WGS) entry which is preliminary data.</text>
</comment>
<dbReference type="GO" id="GO:0071973">
    <property type="term" value="P:bacterial-type flagellum-dependent cell motility"/>
    <property type="evidence" value="ECO:0007669"/>
    <property type="project" value="InterPro"/>
</dbReference>
<evidence type="ECO:0000256" key="2">
    <source>
        <dbReference type="ARBA" id="ARBA00009677"/>
    </source>
</evidence>
<keyword evidence="9" id="KW-0282">Flagellum</keyword>
<dbReference type="GO" id="GO:0030694">
    <property type="term" value="C:bacterial-type flagellum basal body, rod"/>
    <property type="evidence" value="ECO:0007669"/>
    <property type="project" value="InterPro"/>
</dbReference>
<keyword evidence="4 7" id="KW-0975">Bacterial flagellum</keyword>
<accession>A0A7X5YK18</accession>
<evidence type="ECO:0000259" key="8">
    <source>
        <dbReference type="Pfam" id="PF00460"/>
    </source>
</evidence>
<dbReference type="Pfam" id="PF00460">
    <property type="entry name" value="Flg_bb_rod"/>
    <property type="match status" value="1"/>
</dbReference>